<evidence type="ECO:0000313" key="9">
    <source>
        <dbReference type="Proteomes" id="UP001556367"/>
    </source>
</evidence>
<evidence type="ECO:0000259" key="7">
    <source>
        <dbReference type="Pfam" id="PF22600"/>
    </source>
</evidence>
<feature type="compositionally biased region" description="Basic and acidic residues" evidence="5">
    <location>
        <begin position="36"/>
        <end position="45"/>
    </location>
</feature>
<organism evidence="8 9">
    <name type="scientific">Hohenbuehelia grisea</name>
    <dbReference type="NCBI Taxonomy" id="104357"/>
    <lineage>
        <taxon>Eukaryota</taxon>
        <taxon>Fungi</taxon>
        <taxon>Dikarya</taxon>
        <taxon>Basidiomycota</taxon>
        <taxon>Agaricomycotina</taxon>
        <taxon>Agaricomycetes</taxon>
        <taxon>Agaricomycetidae</taxon>
        <taxon>Agaricales</taxon>
        <taxon>Pleurotineae</taxon>
        <taxon>Pleurotaceae</taxon>
        <taxon>Hohenbuehelia</taxon>
    </lineage>
</organism>
<keyword evidence="9" id="KW-1185">Reference proteome</keyword>
<feature type="region of interest" description="Disordered" evidence="5">
    <location>
        <begin position="26"/>
        <end position="45"/>
    </location>
</feature>
<evidence type="ECO:0000256" key="3">
    <source>
        <dbReference type="ARBA" id="ARBA00022723"/>
    </source>
</evidence>
<evidence type="ECO:0000256" key="4">
    <source>
        <dbReference type="ARBA" id="ARBA00022842"/>
    </source>
</evidence>
<comment type="similarity">
    <text evidence="1">Belongs to the DNA polymerase type-B-like family.</text>
</comment>
<dbReference type="EC" id="2.7.7.19" evidence="2"/>
<keyword evidence="4" id="KW-0460">Magnesium</keyword>
<dbReference type="EMBL" id="JASNQZ010000011">
    <property type="protein sequence ID" value="KAL0952064.1"/>
    <property type="molecule type" value="Genomic_DNA"/>
</dbReference>
<proteinExistence type="inferred from homology"/>
<protein>
    <recommendedName>
        <fullName evidence="2">polynucleotide adenylyltransferase</fullName>
        <ecNumber evidence="2">2.7.7.19</ecNumber>
    </recommendedName>
</protein>
<evidence type="ECO:0000313" key="8">
    <source>
        <dbReference type="EMBL" id="KAL0952064.1"/>
    </source>
</evidence>
<dbReference type="PANTHER" id="PTHR23092">
    <property type="entry name" value="POLY(A) RNA POLYMERASE"/>
    <property type="match status" value="1"/>
</dbReference>
<sequence length="499" mass="56262">MASEPLIYRLGDHTISPAVVQSIPQRAGLSRPNKRKREDDSDSTRNPRFCLSPWLGILLSRKYTSLEQRLHYEIAAYVQWIQPTPQEISARQLAFGAIEQAVYSQMPHCELKVQGSVATGLCLPSSDIDLVVCTRQEYTREEVRRMLRRLSYALKGAGVASDVRVISGARIPIIAFKTPQNLGSFSVDIGLNNTDGLLAIGRIKEYLSNMPALLPLILVIKGLLAMYELNTPANGGLGSYAVILMVIHHLQANINRRTIDKLQNPTQSESLGALLMDFLDYYGTKFPYEESYISVTEAKLLPKSSANWIQQRNLKNLSIECLIRPKNDASSAATRIQEVKAAFQGAYLDLLSLNAEDGNVLGTVVSVSQEFVDYRARVAYAVDAQTTRHAMPPQFHPQDYSYQSHHPVYASSSQDDRRHAYEPSYRSNDQRPYDTPSYSRGPQEYSGYDPHGPRYMNNRNYQAYDSRHGGPMRSEYGRDSHHRNGDHYSNPQRGSSRRR</sequence>
<dbReference type="PANTHER" id="PTHR23092:SF15">
    <property type="entry name" value="INACTIVE NON-CANONICAL POLY(A) RNA POLYMERASE PROTEIN TRF4-2-RELATED"/>
    <property type="match status" value="1"/>
</dbReference>
<feature type="region of interest" description="Disordered" evidence="5">
    <location>
        <begin position="408"/>
        <end position="499"/>
    </location>
</feature>
<dbReference type="Pfam" id="PF22600">
    <property type="entry name" value="MTPAP-like_central"/>
    <property type="match status" value="1"/>
</dbReference>
<evidence type="ECO:0000256" key="5">
    <source>
        <dbReference type="SAM" id="MobiDB-lite"/>
    </source>
</evidence>
<dbReference type="SUPFAM" id="SSF81301">
    <property type="entry name" value="Nucleotidyltransferase"/>
    <property type="match status" value="1"/>
</dbReference>
<dbReference type="InterPro" id="IPR045862">
    <property type="entry name" value="Trf4-like"/>
</dbReference>
<keyword evidence="3" id="KW-0479">Metal-binding</keyword>
<feature type="compositionally biased region" description="Basic and acidic residues" evidence="5">
    <location>
        <begin position="475"/>
        <end position="486"/>
    </location>
</feature>
<dbReference type="InterPro" id="IPR043519">
    <property type="entry name" value="NT_sf"/>
</dbReference>
<comment type="caution">
    <text evidence="8">The sequence shown here is derived from an EMBL/GenBank/DDBJ whole genome shotgun (WGS) entry which is preliminary data.</text>
</comment>
<gene>
    <name evidence="8" type="ORF">HGRIS_008701</name>
</gene>
<accession>A0ABR3J8T3</accession>
<dbReference type="CDD" id="cd05402">
    <property type="entry name" value="NT_PAP_TUTase"/>
    <property type="match status" value="1"/>
</dbReference>
<evidence type="ECO:0000256" key="2">
    <source>
        <dbReference type="ARBA" id="ARBA00012388"/>
    </source>
</evidence>
<evidence type="ECO:0000256" key="1">
    <source>
        <dbReference type="ARBA" id="ARBA00008593"/>
    </source>
</evidence>
<dbReference type="Pfam" id="PF03828">
    <property type="entry name" value="PAP_assoc"/>
    <property type="match status" value="1"/>
</dbReference>
<dbReference type="InterPro" id="IPR002058">
    <property type="entry name" value="PAP_assoc"/>
</dbReference>
<evidence type="ECO:0000259" key="6">
    <source>
        <dbReference type="Pfam" id="PF03828"/>
    </source>
</evidence>
<dbReference type="SUPFAM" id="SSF81631">
    <property type="entry name" value="PAP/OAS1 substrate-binding domain"/>
    <property type="match status" value="1"/>
</dbReference>
<feature type="domain" description="PAP-associated" evidence="6">
    <location>
        <begin position="270"/>
        <end position="320"/>
    </location>
</feature>
<dbReference type="Gene3D" id="3.30.460.10">
    <property type="entry name" value="Beta Polymerase, domain 2"/>
    <property type="match status" value="1"/>
</dbReference>
<name>A0ABR3J8T3_9AGAR</name>
<dbReference type="Proteomes" id="UP001556367">
    <property type="component" value="Unassembled WGS sequence"/>
</dbReference>
<dbReference type="InterPro" id="IPR054708">
    <property type="entry name" value="MTPAP-like_central"/>
</dbReference>
<feature type="domain" description="Poly(A) RNA polymerase mitochondrial-like central palm" evidence="7">
    <location>
        <begin position="72"/>
        <end position="199"/>
    </location>
</feature>
<feature type="compositionally biased region" description="Polar residues" evidence="5">
    <location>
        <begin position="487"/>
        <end position="499"/>
    </location>
</feature>
<dbReference type="Gene3D" id="1.10.1410.10">
    <property type="match status" value="1"/>
</dbReference>
<reference evidence="9" key="1">
    <citation type="submission" date="2024-06" db="EMBL/GenBank/DDBJ databases">
        <title>Multi-omics analyses provide insights into the biosynthesis of the anticancer antibiotic pleurotin in Hohenbuehelia grisea.</title>
        <authorList>
            <person name="Weaver J.A."/>
            <person name="Alberti F."/>
        </authorList>
    </citation>
    <scope>NUCLEOTIDE SEQUENCE [LARGE SCALE GENOMIC DNA]</scope>
    <source>
        <strain evidence="9">T-177</strain>
    </source>
</reference>